<dbReference type="STRING" id="4072.A0A2G2YH17"/>
<sequence length="603" mass="67606">MSFVFGLNQINRTCLHHNMPPNPSTLACMPRVPLNTFTLVYINSFKSHLLSLKKQKNKIKIVFVFVSEKMGSFSKVVLMLMLVVVVAFVSAYDVEEERGEEGEGEGEGEGWFLLHDSKEVVRTDAGVMRVVRRGGFGGRGGVSLFQSPMHIGFITMEPTTLFIPHYLDSHLTLFVRRGETRIGHIYKDDFTERRLKEGDVYSIRAGSAFYLVNPAEGQRLHIICSISTSSSLGLYGFQSFFIGGGIYPTSILGGFDKLTLSTAFNVSSEEVGEILTRQLSGAIVPLNTTHSPTPSIWANFLNLEQHQRHDHLKRIVRFEEEASLEEEEDEEREQQPPWSLRKFLNSLFGDEGNKRDKKRGDEGSRGRGKGPDSYNLFDRKPDYKNDYGWSLALDKSEYPPLKHTDVGVYLVNLSAGAMMTPHINPTATEYGVVLRGSGSIQIVYPNGTLAMNAIVNEGDVFWVPRYFPFCQIASRTGPLEFFGFTTTAKKNRPQFLVGRDSILQSMRGPEFAAAFGVSEERLRKILDAQREAVILPSASVAPSEPMDPREEEQEGERGEKGKEKEEQEGERGEKGKEKEEEKSVMKIPKVIKSLGNDMIMGFA</sequence>
<dbReference type="Gene3D" id="2.60.120.10">
    <property type="entry name" value="Jelly Rolls"/>
    <property type="match status" value="2"/>
</dbReference>
<feature type="region of interest" description="Disordered" evidence="1">
    <location>
        <begin position="349"/>
        <end position="379"/>
    </location>
</feature>
<feature type="domain" description="Cupin type-1" evidence="2">
    <location>
        <begin position="112"/>
        <end position="272"/>
    </location>
</feature>
<dbReference type="InterPro" id="IPR011051">
    <property type="entry name" value="RmlC_Cupin_sf"/>
</dbReference>
<feature type="compositionally biased region" description="Basic and acidic residues" evidence="1">
    <location>
        <begin position="351"/>
        <end position="365"/>
    </location>
</feature>
<dbReference type="Pfam" id="PF00190">
    <property type="entry name" value="Cupin_1"/>
    <property type="match status" value="1"/>
</dbReference>
<dbReference type="Gramene" id="PHT68871">
    <property type="protein sequence ID" value="PHT68871"/>
    <property type="gene ID" value="T459_28358"/>
</dbReference>
<dbReference type="PANTHER" id="PTHR31189">
    <property type="entry name" value="OS03G0336100 PROTEIN-RELATED"/>
    <property type="match status" value="1"/>
</dbReference>
<dbReference type="SMART" id="SM00835">
    <property type="entry name" value="Cupin_1"/>
    <property type="match status" value="2"/>
</dbReference>
<feature type="domain" description="Cupin type-1" evidence="2">
    <location>
        <begin position="374"/>
        <end position="523"/>
    </location>
</feature>
<evidence type="ECO:0000313" key="3">
    <source>
        <dbReference type="EMBL" id="PHT68871.1"/>
    </source>
</evidence>
<dbReference type="InterPro" id="IPR050253">
    <property type="entry name" value="Seed_Storage-Functional"/>
</dbReference>
<dbReference type="SUPFAM" id="SSF51182">
    <property type="entry name" value="RmlC-like cupins"/>
    <property type="match status" value="1"/>
</dbReference>
<dbReference type="Proteomes" id="UP000222542">
    <property type="component" value="Unassembled WGS sequence"/>
</dbReference>
<name>A0A2G2YH17_CAPAN</name>
<protein>
    <recommendedName>
        <fullName evidence="2">Cupin type-1 domain-containing protein</fullName>
    </recommendedName>
</protein>
<comment type="caution">
    <text evidence="3">The sequence shown here is derived from an EMBL/GenBank/DDBJ whole genome shotgun (WGS) entry which is preliminary data.</text>
</comment>
<dbReference type="InterPro" id="IPR006045">
    <property type="entry name" value="Cupin_1"/>
</dbReference>
<reference evidence="3 4" key="2">
    <citation type="journal article" date="2017" name="Genome Biol.">
        <title>New reference genome sequences of hot pepper reveal the massive evolution of plant disease-resistance genes by retroduplication.</title>
        <authorList>
            <person name="Kim S."/>
            <person name="Park J."/>
            <person name="Yeom S.I."/>
            <person name="Kim Y.M."/>
            <person name="Seo E."/>
            <person name="Kim K.T."/>
            <person name="Kim M.S."/>
            <person name="Lee J.M."/>
            <person name="Cheong K."/>
            <person name="Shin H.S."/>
            <person name="Kim S.B."/>
            <person name="Han K."/>
            <person name="Lee J."/>
            <person name="Park M."/>
            <person name="Lee H.A."/>
            <person name="Lee H.Y."/>
            <person name="Lee Y."/>
            <person name="Oh S."/>
            <person name="Lee J.H."/>
            <person name="Choi E."/>
            <person name="Choi E."/>
            <person name="Lee S.E."/>
            <person name="Jeon J."/>
            <person name="Kim H."/>
            <person name="Choi G."/>
            <person name="Song H."/>
            <person name="Lee J."/>
            <person name="Lee S.C."/>
            <person name="Kwon J.K."/>
            <person name="Lee H.Y."/>
            <person name="Koo N."/>
            <person name="Hong Y."/>
            <person name="Kim R.W."/>
            <person name="Kang W.H."/>
            <person name="Huh J.H."/>
            <person name="Kang B.C."/>
            <person name="Yang T.J."/>
            <person name="Lee Y.H."/>
            <person name="Bennetzen J.L."/>
            <person name="Choi D."/>
        </authorList>
    </citation>
    <scope>NUCLEOTIDE SEQUENCE [LARGE SCALE GENOMIC DNA]</scope>
    <source>
        <strain evidence="4">cv. CM334</strain>
    </source>
</reference>
<reference evidence="3 4" key="1">
    <citation type="journal article" date="2014" name="Nat. Genet.">
        <title>Genome sequence of the hot pepper provides insights into the evolution of pungency in Capsicum species.</title>
        <authorList>
            <person name="Kim S."/>
            <person name="Park M."/>
            <person name="Yeom S.I."/>
            <person name="Kim Y.M."/>
            <person name="Lee J.M."/>
            <person name="Lee H.A."/>
            <person name="Seo E."/>
            <person name="Choi J."/>
            <person name="Cheong K."/>
            <person name="Kim K.T."/>
            <person name="Jung K."/>
            <person name="Lee G.W."/>
            <person name="Oh S.K."/>
            <person name="Bae C."/>
            <person name="Kim S.B."/>
            <person name="Lee H.Y."/>
            <person name="Kim S.Y."/>
            <person name="Kim M.S."/>
            <person name="Kang B.C."/>
            <person name="Jo Y.D."/>
            <person name="Yang H.B."/>
            <person name="Jeong H.J."/>
            <person name="Kang W.H."/>
            <person name="Kwon J.K."/>
            <person name="Shin C."/>
            <person name="Lim J.Y."/>
            <person name="Park J.H."/>
            <person name="Huh J.H."/>
            <person name="Kim J.S."/>
            <person name="Kim B.D."/>
            <person name="Cohen O."/>
            <person name="Paran I."/>
            <person name="Suh M.C."/>
            <person name="Lee S.B."/>
            <person name="Kim Y.K."/>
            <person name="Shin Y."/>
            <person name="Noh S.J."/>
            <person name="Park J."/>
            <person name="Seo Y.S."/>
            <person name="Kwon S.Y."/>
            <person name="Kim H.A."/>
            <person name="Park J.M."/>
            <person name="Kim H.J."/>
            <person name="Choi S.B."/>
            <person name="Bosland P.W."/>
            <person name="Reeves G."/>
            <person name="Jo S.H."/>
            <person name="Lee B.W."/>
            <person name="Cho H.T."/>
            <person name="Choi H.S."/>
            <person name="Lee M.S."/>
            <person name="Yu Y."/>
            <person name="Do Choi Y."/>
            <person name="Park B.S."/>
            <person name="van Deynze A."/>
            <person name="Ashrafi H."/>
            <person name="Hill T."/>
            <person name="Kim W.T."/>
            <person name="Pai H.S."/>
            <person name="Ahn H.K."/>
            <person name="Yeam I."/>
            <person name="Giovannoni J.J."/>
            <person name="Rose J.K."/>
            <person name="Sorensen I."/>
            <person name="Lee S.J."/>
            <person name="Kim R.W."/>
            <person name="Choi I.Y."/>
            <person name="Choi B.S."/>
            <person name="Lim J.S."/>
            <person name="Lee Y.H."/>
            <person name="Choi D."/>
        </authorList>
    </citation>
    <scope>NUCLEOTIDE SEQUENCE [LARGE SCALE GENOMIC DNA]</scope>
    <source>
        <strain evidence="4">cv. CM334</strain>
    </source>
</reference>
<dbReference type="OMA" id="SIWANFL"/>
<evidence type="ECO:0000259" key="2">
    <source>
        <dbReference type="SMART" id="SM00835"/>
    </source>
</evidence>
<evidence type="ECO:0000256" key="1">
    <source>
        <dbReference type="SAM" id="MobiDB-lite"/>
    </source>
</evidence>
<dbReference type="CDD" id="cd02244">
    <property type="entry name" value="cupin_7S_vicilin-like_N"/>
    <property type="match status" value="1"/>
</dbReference>
<gene>
    <name evidence="3" type="ORF">T459_28358</name>
</gene>
<feature type="region of interest" description="Disordered" evidence="1">
    <location>
        <begin position="536"/>
        <end position="587"/>
    </location>
</feature>
<organism evidence="3 4">
    <name type="scientific">Capsicum annuum</name>
    <name type="common">Capsicum pepper</name>
    <dbReference type="NCBI Taxonomy" id="4072"/>
    <lineage>
        <taxon>Eukaryota</taxon>
        <taxon>Viridiplantae</taxon>
        <taxon>Streptophyta</taxon>
        <taxon>Embryophyta</taxon>
        <taxon>Tracheophyta</taxon>
        <taxon>Spermatophyta</taxon>
        <taxon>Magnoliopsida</taxon>
        <taxon>eudicotyledons</taxon>
        <taxon>Gunneridae</taxon>
        <taxon>Pentapetalae</taxon>
        <taxon>asterids</taxon>
        <taxon>lamiids</taxon>
        <taxon>Solanales</taxon>
        <taxon>Solanaceae</taxon>
        <taxon>Solanoideae</taxon>
        <taxon>Capsiceae</taxon>
        <taxon>Capsicum</taxon>
    </lineage>
</organism>
<proteinExistence type="predicted"/>
<accession>A0A2G2YH17</accession>
<dbReference type="EMBL" id="AYRZ02000011">
    <property type="protein sequence ID" value="PHT68871.1"/>
    <property type="molecule type" value="Genomic_DNA"/>
</dbReference>
<dbReference type="AlphaFoldDB" id="A0A2G2YH17"/>
<dbReference type="PANTHER" id="PTHR31189:SF2">
    <property type="entry name" value="RMLC-LIKE CUPINS SUPERFAMILY PROTEIN"/>
    <property type="match status" value="1"/>
</dbReference>
<feature type="compositionally biased region" description="Basic and acidic residues" evidence="1">
    <location>
        <begin position="555"/>
        <end position="584"/>
    </location>
</feature>
<keyword evidence="4" id="KW-1185">Reference proteome</keyword>
<dbReference type="InterPro" id="IPR014710">
    <property type="entry name" value="RmlC-like_jellyroll"/>
</dbReference>
<dbReference type="CDD" id="cd02245">
    <property type="entry name" value="cupin_7S_vicilin-like_C"/>
    <property type="match status" value="1"/>
</dbReference>
<evidence type="ECO:0000313" key="4">
    <source>
        <dbReference type="Proteomes" id="UP000222542"/>
    </source>
</evidence>